<evidence type="ECO:0000313" key="6">
    <source>
        <dbReference type="EMBL" id="GAA1161829.1"/>
    </source>
</evidence>
<evidence type="ECO:0000259" key="5">
    <source>
        <dbReference type="Pfam" id="PF13427"/>
    </source>
</evidence>
<dbReference type="EMBL" id="BAAAKV010000012">
    <property type="protein sequence ID" value="GAA1161829.1"/>
    <property type="molecule type" value="Genomic_DNA"/>
</dbReference>
<dbReference type="RefSeq" id="WP_344272731.1">
    <property type="nucleotide sequence ID" value="NZ_BAAAKV010000012.1"/>
</dbReference>
<evidence type="ECO:0000256" key="2">
    <source>
        <dbReference type="ARBA" id="ARBA00023251"/>
    </source>
</evidence>
<dbReference type="Gene3D" id="3.30.460.10">
    <property type="entry name" value="Beta Polymerase, domain 2"/>
    <property type="match status" value="1"/>
</dbReference>
<accession>A0ABN1UPL2</accession>
<dbReference type="Proteomes" id="UP001501371">
    <property type="component" value="Unassembled WGS sequence"/>
</dbReference>
<evidence type="ECO:0000256" key="1">
    <source>
        <dbReference type="ARBA" id="ARBA00022679"/>
    </source>
</evidence>
<dbReference type="InterPro" id="IPR024172">
    <property type="entry name" value="AadA/Aad9"/>
</dbReference>
<comment type="catalytic activity">
    <reaction evidence="3">
        <text>spectinomycin + ATP = 9-O-adenylylspectinomycin + diphosphate</text>
        <dbReference type="Rhea" id="RHEA:63228"/>
        <dbReference type="ChEBI" id="CHEBI:30616"/>
        <dbReference type="ChEBI" id="CHEBI:33019"/>
        <dbReference type="ChEBI" id="CHEBI:146260"/>
        <dbReference type="ChEBI" id="CHEBI:146261"/>
    </reaction>
</comment>
<gene>
    <name evidence="6" type="ORF">GCM10009654_18000</name>
</gene>
<reference evidence="6 7" key="1">
    <citation type="journal article" date="2019" name="Int. J. Syst. Evol. Microbiol.">
        <title>The Global Catalogue of Microorganisms (GCM) 10K type strain sequencing project: providing services to taxonomists for standard genome sequencing and annotation.</title>
        <authorList>
            <consortium name="The Broad Institute Genomics Platform"/>
            <consortium name="The Broad Institute Genome Sequencing Center for Infectious Disease"/>
            <person name="Wu L."/>
            <person name="Ma J."/>
        </authorList>
    </citation>
    <scope>NUCLEOTIDE SEQUENCE [LARGE SCALE GENOMIC DNA]</scope>
    <source>
        <strain evidence="6 7">JCM 12696</strain>
    </source>
</reference>
<keyword evidence="1" id="KW-0808">Transferase</keyword>
<evidence type="ECO:0000313" key="7">
    <source>
        <dbReference type="Proteomes" id="UP001501371"/>
    </source>
</evidence>
<dbReference type="InterPro" id="IPR002934">
    <property type="entry name" value="Polymerase_NTP_transf_dom"/>
</dbReference>
<keyword evidence="2" id="KW-0046">Antibiotic resistance</keyword>
<dbReference type="CDD" id="cd05403">
    <property type="entry name" value="NT_KNTase_like"/>
    <property type="match status" value="1"/>
</dbReference>
<sequence>MSRTSRTSRADQTEEVVRLVHDVLGTDVVGVYAHGSAVQGGLRPHSDIDVLAVVRSRTTAALRRALVDGLLTLSGSGAAGGARPVELTVVVASDVRPWRYPPLCEFQYGEWLREEYERGETPAPEPDPDLAVLITAALRGDAALAGPPPAEVLDPVPHDDLRRAVAGGVPELLAELASDTRNVLLTLARIWLTLTTGEIRPKDAAADWALTRLPAEHRAVLAHARAVYLGAETERWDGLLPRVRAHAAYVVTEIERRRPRPR</sequence>
<dbReference type="GO" id="GO:0016779">
    <property type="term" value="F:nucleotidyltransferase activity"/>
    <property type="evidence" value="ECO:0007669"/>
    <property type="project" value="UniProtKB-KW"/>
</dbReference>
<protein>
    <submittedName>
        <fullName evidence="6">Aminoglycoside adenylyltransferase family protein</fullName>
    </submittedName>
</protein>
<dbReference type="Pfam" id="PF13427">
    <property type="entry name" value="AadA_C"/>
    <property type="match status" value="1"/>
</dbReference>
<dbReference type="InterPro" id="IPR025184">
    <property type="entry name" value="AadA_C"/>
</dbReference>
<evidence type="ECO:0000256" key="3">
    <source>
        <dbReference type="ARBA" id="ARBA00047831"/>
    </source>
</evidence>
<dbReference type="Pfam" id="PF01909">
    <property type="entry name" value="NTP_transf_2"/>
    <property type="match status" value="1"/>
</dbReference>
<feature type="domain" description="Adenylyltransferase AadA C-terminal" evidence="5">
    <location>
        <begin position="151"/>
        <end position="252"/>
    </location>
</feature>
<evidence type="ECO:0000259" key="4">
    <source>
        <dbReference type="Pfam" id="PF01909"/>
    </source>
</evidence>
<dbReference type="PIRSF" id="PIRSF000819">
    <property type="entry name" value="Streptomycin_3-adenylyltransf"/>
    <property type="match status" value="1"/>
</dbReference>
<proteinExistence type="predicted"/>
<organism evidence="6 7">
    <name type="scientific">Streptomyces hebeiensis</name>
    <dbReference type="NCBI Taxonomy" id="229486"/>
    <lineage>
        <taxon>Bacteria</taxon>
        <taxon>Bacillati</taxon>
        <taxon>Actinomycetota</taxon>
        <taxon>Actinomycetes</taxon>
        <taxon>Kitasatosporales</taxon>
        <taxon>Streptomycetaceae</taxon>
        <taxon>Streptomyces</taxon>
    </lineage>
</organism>
<comment type="caution">
    <text evidence="6">The sequence shown here is derived from an EMBL/GenBank/DDBJ whole genome shotgun (WGS) entry which is preliminary data.</text>
</comment>
<feature type="domain" description="Polymerase nucleotidyl transferase" evidence="4">
    <location>
        <begin position="28"/>
        <end position="59"/>
    </location>
</feature>
<dbReference type="SUPFAM" id="SSF81301">
    <property type="entry name" value="Nucleotidyltransferase"/>
    <property type="match status" value="1"/>
</dbReference>
<dbReference type="NCBIfam" id="NF010309">
    <property type="entry name" value="PRK13746.1"/>
    <property type="match status" value="1"/>
</dbReference>
<keyword evidence="7" id="KW-1185">Reference proteome</keyword>
<dbReference type="InterPro" id="IPR043519">
    <property type="entry name" value="NT_sf"/>
</dbReference>
<keyword evidence="6" id="KW-0548">Nucleotidyltransferase</keyword>
<name>A0ABN1UPL2_9ACTN</name>